<dbReference type="EMBL" id="AYTS01000117">
    <property type="protein sequence ID" value="OOP55770.1"/>
    <property type="molecule type" value="Genomic_DNA"/>
</dbReference>
<dbReference type="InterPro" id="IPR029046">
    <property type="entry name" value="LolA/LolB/LppX"/>
</dbReference>
<comment type="caution">
    <text evidence="3">The sequence shown here is derived from an EMBL/GenBank/DDBJ whole genome shotgun (WGS) entry which is preliminary data.</text>
</comment>
<sequence length="234" mass="27043">MYKNKFILPIVLISCILFFQRIGLTKEVSAGKNLDEILTEIEKANNAFKTLKADMTLTRTITLLESTEVAQAEMSYKKPKRLYLKFRAPRNEINVVDGKYIWVYHPAEKQVEKYDMAGGKQSSQSLSFFEFGYGESVRAVEKDYTVSLLETKNEGKKRFYILDLLPKNPKSQYSDIRLWVEEGFWLPVRIELHESAGEVVNCIELKNIRLNKGMSDKLFIFDVPKGVEVIEPLK</sequence>
<accession>A0A1V4ARN2</accession>
<protein>
    <recommendedName>
        <fullName evidence="2">Uncharacterized protein TP-0789 domain-containing protein</fullName>
    </recommendedName>
</protein>
<reference evidence="3 4" key="1">
    <citation type="journal article" date="2017" name="Water Res.">
        <title>Discovery and metagenomic analysis of an anammox bacterial enrichment related to Candidatus "Brocadia caroliniensis" in a full-scale glycerol-fed nitritation-denitritation separate centrate treatment process.</title>
        <authorList>
            <person name="Park H."/>
            <person name="Brotto A.C."/>
            <person name="van Loosdrecht M.C."/>
            <person name="Chandran K."/>
        </authorList>
    </citation>
    <scope>NUCLEOTIDE SEQUENCE [LARGE SCALE GENOMIC DNA]</scope>
    <source>
        <strain evidence="3">26THWARD</strain>
    </source>
</reference>
<dbReference type="InterPro" id="IPR052944">
    <property type="entry name" value="Sporulation_related"/>
</dbReference>
<dbReference type="CDD" id="cd16325">
    <property type="entry name" value="LolA"/>
    <property type="match status" value="1"/>
</dbReference>
<dbReference type="PANTHER" id="PTHR37507">
    <property type="entry name" value="SPORULATION PROTEIN YDCC"/>
    <property type="match status" value="1"/>
</dbReference>
<dbReference type="Proteomes" id="UP000189681">
    <property type="component" value="Unassembled WGS sequence"/>
</dbReference>
<dbReference type="Gene3D" id="2.50.20.10">
    <property type="entry name" value="Lipoprotein localisation LolA/LolB/LppX"/>
    <property type="match status" value="1"/>
</dbReference>
<proteinExistence type="predicted"/>
<dbReference type="PANTHER" id="PTHR37507:SF2">
    <property type="entry name" value="SPORULATION PROTEIN YDCC"/>
    <property type="match status" value="1"/>
</dbReference>
<organism evidence="3 4">
    <name type="scientific">Candidatus Brocadia carolinensis</name>
    <dbReference type="NCBI Taxonomy" id="1004156"/>
    <lineage>
        <taxon>Bacteria</taxon>
        <taxon>Pseudomonadati</taxon>
        <taxon>Planctomycetota</taxon>
        <taxon>Candidatus Brocadiia</taxon>
        <taxon>Candidatus Brocadiales</taxon>
        <taxon>Candidatus Brocadiaceae</taxon>
        <taxon>Candidatus Brocadia</taxon>
    </lineage>
</organism>
<gene>
    <name evidence="3" type="ORF">AYP45_12785</name>
</gene>
<evidence type="ECO:0000259" key="2">
    <source>
        <dbReference type="Pfam" id="PF17131"/>
    </source>
</evidence>
<dbReference type="AlphaFoldDB" id="A0A1V4ARN2"/>
<evidence type="ECO:0000313" key="3">
    <source>
        <dbReference type="EMBL" id="OOP55770.1"/>
    </source>
</evidence>
<feature type="domain" description="Uncharacterized protein TP-0789" evidence="2">
    <location>
        <begin position="98"/>
        <end position="212"/>
    </location>
</feature>
<name>A0A1V4ARN2_9BACT</name>
<dbReference type="STRING" id="1004156.AYP45_12785"/>
<evidence type="ECO:0000256" key="1">
    <source>
        <dbReference type="ARBA" id="ARBA00022729"/>
    </source>
</evidence>
<evidence type="ECO:0000313" key="4">
    <source>
        <dbReference type="Proteomes" id="UP000189681"/>
    </source>
</evidence>
<dbReference type="InterPro" id="IPR033399">
    <property type="entry name" value="TP_0789-like"/>
</dbReference>
<dbReference type="Pfam" id="PF17131">
    <property type="entry name" value="LolA_like"/>
    <property type="match status" value="1"/>
</dbReference>
<keyword evidence="1" id="KW-0732">Signal</keyword>
<dbReference type="SUPFAM" id="SSF89392">
    <property type="entry name" value="Prokaryotic lipoproteins and lipoprotein localization factors"/>
    <property type="match status" value="1"/>
</dbReference>
<dbReference type="InterPro" id="IPR004564">
    <property type="entry name" value="OM_lipoprot_carrier_LolA-like"/>
</dbReference>